<organism evidence="7 8">
    <name type="scientific">Dysosmobacter segnis</name>
    <dbReference type="NCBI Taxonomy" id="2763042"/>
    <lineage>
        <taxon>Bacteria</taxon>
        <taxon>Bacillati</taxon>
        <taxon>Bacillota</taxon>
        <taxon>Clostridia</taxon>
        <taxon>Eubacteriales</taxon>
        <taxon>Oscillospiraceae</taxon>
        <taxon>Dysosmobacter</taxon>
    </lineage>
</organism>
<dbReference type="HAMAP" id="MF_01114">
    <property type="entry name" value="RecX"/>
    <property type="match status" value="1"/>
</dbReference>
<dbReference type="GO" id="GO:0005737">
    <property type="term" value="C:cytoplasm"/>
    <property type="evidence" value="ECO:0007669"/>
    <property type="project" value="UniProtKB-SubCell"/>
</dbReference>
<dbReference type="AlphaFoldDB" id="A0A923MK70"/>
<dbReference type="PANTHER" id="PTHR33602:SF1">
    <property type="entry name" value="REGULATORY PROTEIN RECX FAMILY PROTEIN"/>
    <property type="match status" value="1"/>
</dbReference>
<gene>
    <name evidence="5" type="primary">recX</name>
    <name evidence="7" type="ORF">H8Z83_15980</name>
</gene>
<dbReference type="Pfam" id="PF02631">
    <property type="entry name" value="RecX_HTH2"/>
    <property type="match status" value="1"/>
</dbReference>
<accession>A0A923MK70</accession>
<evidence type="ECO:0000256" key="4">
    <source>
        <dbReference type="ARBA" id="ARBA00022490"/>
    </source>
</evidence>
<evidence type="ECO:0000313" key="8">
    <source>
        <dbReference type="Proteomes" id="UP000620327"/>
    </source>
</evidence>
<evidence type="ECO:0000256" key="3">
    <source>
        <dbReference type="ARBA" id="ARBA00018111"/>
    </source>
</evidence>
<evidence type="ECO:0000256" key="2">
    <source>
        <dbReference type="ARBA" id="ARBA00009695"/>
    </source>
</evidence>
<name>A0A923MK70_9FIRM</name>
<dbReference type="InterPro" id="IPR003783">
    <property type="entry name" value="Regulatory_RecX"/>
</dbReference>
<keyword evidence="8" id="KW-1185">Reference proteome</keyword>
<sequence length="190" mass="21394">MVFLADGSLLKVTEQELLTFGLRSGDELDEETLTRLKEAAGVSNIKTTAADLVGRRAMSRRDLEKKLQEKGASETEARYAGEWLEAIGALDDGAYAAALVRHCGDMGYGPRRAREKLREKGVPQELWDEALDELPPDGEQIDRFLQSKLHGRSPEDKEKKRLTDALLRRGFSWGEVRSAWGRYGSEIWEE</sequence>
<proteinExistence type="inferred from homology"/>
<dbReference type="Gene3D" id="1.10.10.10">
    <property type="entry name" value="Winged helix-like DNA-binding domain superfamily/Winged helix DNA-binding domain"/>
    <property type="match status" value="2"/>
</dbReference>
<dbReference type="PANTHER" id="PTHR33602">
    <property type="entry name" value="REGULATORY PROTEIN RECX FAMILY PROTEIN"/>
    <property type="match status" value="1"/>
</dbReference>
<evidence type="ECO:0000256" key="1">
    <source>
        <dbReference type="ARBA" id="ARBA00004496"/>
    </source>
</evidence>
<feature type="domain" description="RecX second three-helical" evidence="6">
    <location>
        <begin position="91"/>
        <end position="131"/>
    </location>
</feature>
<comment type="caution">
    <text evidence="7">The sequence shown here is derived from an EMBL/GenBank/DDBJ whole genome shotgun (WGS) entry which is preliminary data.</text>
</comment>
<comment type="similarity">
    <text evidence="2 5">Belongs to the RecX family.</text>
</comment>
<comment type="subcellular location">
    <subcellularLocation>
        <location evidence="1 5">Cytoplasm</location>
    </subcellularLocation>
</comment>
<reference evidence="7" key="1">
    <citation type="submission" date="2020-08" db="EMBL/GenBank/DDBJ databases">
        <title>Genome public.</title>
        <authorList>
            <person name="Liu C."/>
            <person name="Sun Q."/>
        </authorList>
    </citation>
    <scope>NUCLEOTIDE SEQUENCE</scope>
    <source>
        <strain evidence="7">BX15</strain>
    </source>
</reference>
<dbReference type="GO" id="GO:0006282">
    <property type="term" value="P:regulation of DNA repair"/>
    <property type="evidence" value="ECO:0007669"/>
    <property type="project" value="UniProtKB-UniRule"/>
</dbReference>
<keyword evidence="4 5" id="KW-0963">Cytoplasm</keyword>
<dbReference type="InterPro" id="IPR036388">
    <property type="entry name" value="WH-like_DNA-bd_sf"/>
</dbReference>
<protein>
    <recommendedName>
        <fullName evidence="3 5">Regulatory protein RecX</fullName>
    </recommendedName>
</protein>
<dbReference type="Proteomes" id="UP000620327">
    <property type="component" value="Unassembled WGS sequence"/>
</dbReference>
<evidence type="ECO:0000259" key="6">
    <source>
        <dbReference type="Pfam" id="PF02631"/>
    </source>
</evidence>
<evidence type="ECO:0000313" key="7">
    <source>
        <dbReference type="EMBL" id="MBC5771798.1"/>
    </source>
</evidence>
<dbReference type="EMBL" id="JACOQI010000022">
    <property type="protein sequence ID" value="MBC5771798.1"/>
    <property type="molecule type" value="Genomic_DNA"/>
</dbReference>
<dbReference type="InterPro" id="IPR053924">
    <property type="entry name" value="RecX_HTH_2nd"/>
</dbReference>
<evidence type="ECO:0000256" key="5">
    <source>
        <dbReference type="HAMAP-Rule" id="MF_01114"/>
    </source>
</evidence>
<comment type="function">
    <text evidence="5">Modulates RecA activity.</text>
</comment>